<dbReference type="Pfam" id="PF07484">
    <property type="entry name" value="Collar"/>
    <property type="match status" value="1"/>
</dbReference>
<dbReference type="AlphaFoldDB" id="A0A8I0N1S3"/>
<evidence type="ECO:0000259" key="2">
    <source>
        <dbReference type="Pfam" id="PF07484"/>
    </source>
</evidence>
<dbReference type="Proteomes" id="UP000642265">
    <property type="component" value="Unassembled WGS sequence"/>
</dbReference>
<reference evidence="3" key="1">
    <citation type="submission" date="2020-09" db="EMBL/GenBank/DDBJ databases">
        <authorList>
            <person name="Dalcin Martins P."/>
        </authorList>
    </citation>
    <scope>NUCLEOTIDE SEQUENCE</scope>
    <source>
        <strain evidence="3">MAG47</strain>
    </source>
</reference>
<evidence type="ECO:0000313" key="3">
    <source>
        <dbReference type="EMBL" id="MBE0559893.1"/>
    </source>
</evidence>
<dbReference type="InterPro" id="IPR037053">
    <property type="entry name" value="Phage_tail_collar_dom_sf"/>
</dbReference>
<comment type="caution">
    <text evidence="3">The sequence shown here is derived from an EMBL/GenBank/DDBJ whole genome shotgun (WGS) entry which is preliminary data.</text>
</comment>
<gene>
    <name evidence="3" type="ORF">IH622_03540</name>
</gene>
<protein>
    <submittedName>
        <fullName evidence="3">Tail fiber protein</fullName>
    </submittedName>
</protein>
<accession>A0A8I0N1S3</accession>
<proteinExistence type="predicted"/>
<name>A0A8I0N1S3_BRUAN</name>
<organism evidence="3 4">
    <name type="scientific">Brucella anthropi</name>
    <name type="common">Ochrobactrum anthropi</name>
    <dbReference type="NCBI Taxonomy" id="529"/>
    <lineage>
        <taxon>Bacteria</taxon>
        <taxon>Pseudomonadati</taxon>
        <taxon>Pseudomonadota</taxon>
        <taxon>Alphaproteobacteria</taxon>
        <taxon>Hyphomicrobiales</taxon>
        <taxon>Brucellaceae</taxon>
        <taxon>Brucella/Ochrobactrum group</taxon>
        <taxon>Brucella</taxon>
    </lineage>
</organism>
<dbReference type="EMBL" id="JACZKO010000011">
    <property type="protein sequence ID" value="MBE0559893.1"/>
    <property type="molecule type" value="Genomic_DNA"/>
</dbReference>
<dbReference type="InterPro" id="IPR011083">
    <property type="entry name" value="Phage_tail_collar_dom"/>
</dbReference>
<feature type="domain" description="Phage tail collar" evidence="2">
    <location>
        <begin position="87"/>
        <end position="144"/>
    </location>
</feature>
<feature type="region of interest" description="Disordered" evidence="1">
    <location>
        <begin position="194"/>
        <end position="223"/>
    </location>
</feature>
<dbReference type="Gene3D" id="3.90.1340.10">
    <property type="entry name" value="Phage tail collar domain"/>
    <property type="match status" value="1"/>
</dbReference>
<evidence type="ECO:0000256" key="1">
    <source>
        <dbReference type="SAM" id="MobiDB-lite"/>
    </source>
</evidence>
<sequence>MPFDSNGKYSLPPIYKATTGEKVLAEQHNIPFEDVAQALSQCLKRDGSTPAIRNLSMSGFLITDLGDAKNPGDAVSKKLLDASVPIGEIKVFPTDTPPQGWLLCYGQAVSRTTYAALFGVLGTRYGAGDGGSTFNVPDLRGRVVIGRDDMGGPAANRITAAGSGINGAVLGAAGGAENVAINTAQMPWHNHGGGTGGAGGHDHEFSLIGMSDSDHANNPTLGANNQTRVWTRRTSWAPDHAHAIGGEGGGQAHLNVQPSIILNFIIRTGV</sequence>
<reference evidence="3" key="2">
    <citation type="submission" date="2020-10" db="EMBL/GenBank/DDBJ databases">
        <title>Enrichment of novel Verrucomicrobia, Bacteroidetes and Krumholzibacteria in an oxygen-limited, methane- and iron-fed bioreactor inoculated with Bothnian Sea sediments.</title>
        <authorList>
            <person name="Martins P.D."/>
            <person name="de Jong A."/>
            <person name="Lenstra W.K."/>
            <person name="van Helmond N.A.G.M."/>
            <person name="Slomp C.P."/>
            <person name="Jetten M.S.M."/>
            <person name="Welte C.U."/>
            <person name="Rasigraf O."/>
        </authorList>
    </citation>
    <scope>NUCLEOTIDE SEQUENCE</scope>
    <source>
        <strain evidence="3">MAG47</strain>
    </source>
</reference>
<evidence type="ECO:0000313" key="4">
    <source>
        <dbReference type="Proteomes" id="UP000642265"/>
    </source>
</evidence>
<dbReference type="SUPFAM" id="SSF88874">
    <property type="entry name" value="Receptor-binding domain of short tail fibre protein gp12"/>
    <property type="match status" value="1"/>
</dbReference>